<comment type="caution">
    <text evidence="1">The sequence shown here is derived from an EMBL/GenBank/DDBJ whole genome shotgun (WGS) entry which is preliminary data.</text>
</comment>
<sequence>MDFSGVLSNHEYLSVTAYLATCSTLAGLGAIFVILRLGASFKQAGKPYLDGYASIIGLLLLIANFILTHRLQVRE</sequence>
<reference evidence="1" key="1">
    <citation type="submission" date="2020-04" db="EMBL/GenBank/DDBJ databases">
        <authorList>
            <person name="Broberg M."/>
        </authorList>
    </citation>
    <scope>NUCLEOTIDE SEQUENCE</scope>
</reference>
<evidence type="ECO:0000313" key="2">
    <source>
        <dbReference type="Proteomes" id="UP000836387"/>
    </source>
</evidence>
<evidence type="ECO:0000313" key="1">
    <source>
        <dbReference type="EMBL" id="CAG9953970.1"/>
    </source>
</evidence>
<proteinExistence type="predicted"/>
<dbReference type="Proteomes" id="UP000836387">
    <property type="component" value="Unassembled WGS sequence"/>
</dbReference>
<name>A0ACA9UKM8_BIOOC</name>
<reference evidence="1" key="2">
    <citation type="submission" date="2021-10" db="EMBL/GenBank/DDBJ databases">
        <authorList>
            <person name="Piombo E."/>
        </authorList>
    </citation>
    <scope>NUCLEOTIDE SEQUENCE</scope>
</reference>
<protein>
    <submittedName>
        <fullName evidence="1">Uncharacterized protein</fullName>
    </submittedName>
</protein>
<accession>A0ACA9UKM8</accession>
<keyword evidence="2" id="KW-1185">Reference proteome</keyword>
<organism evidence="1 2">
    <name type="scientific">Clonostachys rosea f. rosea IK726</name>
    <dbReference type="NCBI Taxonomy" id="1349383"/>
    <lineage>
        <taxon>Eukaryota</taxon>
        <taxon>Fungi</taxon>
        <taxon>Dikarya</taxon>
        <taxon>Ascomycota</taxon>
        <taxon>Pezizomycotina</taxon>
        <taxon>Sordariomycetes</taxon>
        <taxon>Hypocreomycetidae</taxon>
        <taxon>Hypocreales</taxon>
        <taxon>Bionectriaceae</taxon>
        <taxon>Clonostachys</taxon>
    </lineage>
</organism>
<gene>
    <name evidence="1" type="ORF">CRV2_00018800</name>
</gene>
<dbReference type="EMBL" id="CADEHS020000552">
    <property type="protein sequence ID" value="CAG9953970.1"/>
    <property type="molecule type" value="Genomic_DNA"/>
</dbReference>